<dbReference type="SUPFAM" id="SSF56235">
    <property type="entry name" value="N-terminal nucleophile aminohydrolases (Ntn hydrolases)"/>
    <property type="match status" value="1"/>
</dbReference>
<evidence type="ECO:0000313" key="14">
    <source>
        <dbReference type="Proteomes" id="UP000727962"/>
    </source>
</evidence>
<dbReference type="CDD" id="cd05009">
    <property type="entry name" value="SIS_GlmS_GlmD_2"/>
    <property type="match status" value="1"/>
</dbReference>
<dbReference type="InterPro" id="IPR017932">
    <property type="entry name" value="GATase_2_dom"/>
</dbReference>
<keyword evidence="8" id="KW-0677">Repeat</keyword>
<evidence type="ECO:0000256" key="1">
    <source>
        <dbReference type="ARBA" id="ARBA00001031"/>
    </source>
</evidence>
<dbReference type="PANTHER" id="PTHR10937">
    <property type="entry name" value="GLUCOSAMINE--FRUCTOSE-6-PHOSPHATE AMINOTRANSFERASE, ISOMERIZING"/>
    <property type="match status" value="1"/>
</dbReference>
<dbReference type="NCBIfam" id="TIGR01135">
    <property type="entry name" value="glmS"/>
    <property type="match status" value="1"/>
</dbReference>
<dbReference type="InterPro" id="IPR046348">
    <property type="entry name" value="SIS_dom_sf"/>
</dbReference>
<dbReference type="InterPro" id="IPR001347">
    <property type="entry name" value="SIS_dom"/>
</dbReference>
<evidence type="ECO:0000313" key="13">
    <source>
        <dbReference type="EMBL" id="MBI1757379.1"/>
    </source>
</evidence>
<evidence type="ECO:0000256" key="8">
    <source>
        <dbReference type="ARBA" id="ARBA00022737"/>
    </source>
</evidence>
<evidence type="ECO:0000259" key="12">
    <source>
        <dbReference type="PROSITE" id="PS51464"/>
    </source>
</evidence>
<keyword evidence="6 10" id="KW-0032">Aminotransferase</keyword>
<dbReference type="GO" id="GO:0006047">
    <property type="term" value="P:UDP-N-acetylglucosamine metabolic process"/>
    <property type="evidence" value="ECO:0007669"/>
    <property type="project" value="TreeGrafter"/>
</dbReference>
<dbReference type="PANTHER" id="PTHR10937:SF0">
    <property type="entry name" value="GLUTAMINE--FRUCTOSE-6-PHOSPHATE TRANSAMINASE (ISOMERIZING)"/>
    <property type="match status" value="1"/>
</dbReference>
<dbReference type="GO" id="GO:0006487">
    <property type="term" value="P:protein N-linked glycosylation"/>
    <property type="evidence" value="ECO:0007669"/>
    <property type="project" value="TreeGrafter"/>
</dbReference>
<dbReference type="FunFam" id="3.60.20.10:FF:000006">
    <property type="entry name" value="Glutamine--fructose-6-phosphate aminotransferase [isomerizing]"/>
    <property type="match status" value="1"/>
</dbReference>
<feature type="domain" description="SIS" evidence="12">
    <location>
        <begin position="281"/>
        <end position="425"/>
    </location>
</feature>
<dbReference type="Gene3D" id="3.40.50.10490">
    <property type="entry name" value="Glucose-6-phosphate isomerase like protein, domain 1"/>
    <property type="match status" value="2"/>
</dbReference>
<comment type="subunit">
    <text evidence="10">Homodimer.</text>
</comment>
<dbReference type="CDD" id="cd00714">
    <property type="entry name" value="GFAT"/>
    <property type="match status" value="1"/>
</dbReference>
<dbReference type="FunFam" id="3.40.50.10490:FF:000001">
    <property type="entry name" value="Glutamine--fructose-6-phosphate aminotransferase [isomerizing]"/>
    <property type="match status" value="1"/>
</dbReference>
<evidence type="ECO:0000256" key="2">
    <source>
        <dbReference type="ARBA" id="ARBA00004496"/>
    </source>
</evidence>
<evidence type="ECO:0000259" key="11">
    <source>
        <dbReference type="PROSITE" id="PS51278"/>
    </source>
</evidence>
<dbReference type="PROSITE" id="PS51278">
    <property type="entry name" value="GATASE_TYPE_2"/>
    <property type="match status" value="1"/>
</dbReference>
<dbReference type="Pfam" id="PF01380">
    <property type="entry name" value="SIS"/>
    <property type="match status" value="2"/>
</dbReference>
<dbReference type="InterPro" id="IPR035466">
    <property type="entry name" value="GlmS/AgaS_SIS"/>
</dbReference>
<organism evidence="13 14">
    <name type="scientific">Fimbriimonas ginsengisoli</name>
    <dbReference type="NCBI Taxonomy" id="1005039"/>
    <lineage>
        <taxon>Bacteria</taxon>
        <taxon>Bacillati</taxon>
        <taxon>Armatimonadota</taxon>
        <taxon>Fimbriimonadia</taxon>
        <taxon>Fimbriimonadales</taxon>
        <taxon>Fimbriimonadaceae</taxon>
        <taxon>Fimbriimonas</taxon>
    </lineage>
</organism>
<dbReference type="InterPro" id="IPR035490">
    <property type="entry name" value="GlmS/FrlB_SIS"/>
</dbReference>
<name>A0A931PUF4_FIMGI</name>
<feature type="active site" description="For Fru-6P isomerization activity" evidence="10">
    <location>
        <position position="604"/>
    </location>
</feature>
<comment type="caution">
    <text evidence="13">The sequence shown here is derived from an EMBL/GenBank/DDBJ whole genome shotgun (WGS) entry which is preliminary data.</text>
</comment>
<feature type="domain" description="SIS" evidence="12">
    <location>
        <begin position="457"/>
        <end position="599"/>
    </location>
</feature>
<evidence type="ECO:0000256" key="7">
    <source>
        <dbReference type="ARBA" id="ARBA00022679"/>
    </source>
</evidence>
<comment type="function">
    <text evidence="10">Catalyzes the first step in hexosamine metabolism, converting fructose-6P into glucosamine-6P using glutamine as a nitrogen source.</text>
</comment>
<dbReference type="Pfam" id="PF13522">
    <property type="entry name" value="GATase_6"/>
    <property type="match status" value="1"/>
</dbReference>
<evidence type="ECO:0000256" key="4">
    <source>
        <dbReference type="ARBA" id="ARBA00016090"/>
    </source>
</evidence>
<accession>A0A931PUF4</accession>
<feature type="active site" description="Nucleophile; for GATase activity" evidence="10">
    <location>
        <position position="2"/>
    </location>
</feature>
<dbReference type="CDD" id="cd05008">
    <property type="entry name" value="SIS_GlmS_GlmD_1"/>
    <property type="match status" value="1"/>
</dbReference>
<dbReference type="Proteomes" id="UP000727962">
    <property type="component" value="Unassembled WGS sequence"/>
</dbReference>
<dbReference type="EMBL" id="JACOSL010000059">
    <property type="protein sequence ID" value="MBI1757379.1"/>
    <property type="molecule type" value="Genomic_DNA"/>
</dbReference>
<proteinExistence type="inferred from homology"/>
<keyword evidence="7 10" id="KW-0808">Transferase</keyword>
<dbReference type="InterPro" id="IPR029055">
    <property type="entry name" value="Ntn_hydrolases_N"/>
</dbReference>
<dbReference type="GO" id="GO:0006002">
    <property type="term" value="P:fructose 6-phosphate metabolic process"/>
    <property type="evidence" value="ECO:0007669"/>
    <property type="project" value="TreeGrafter"/>
</dbReference>
<dbReference type="GO" id="GO:0005829">
    <property type="term" value="C:cytosol"/>
    <property type="evidence" value="ECO:0007669"/>
    <property type="project" value="TreeGrafter"/>
</dbReference>
<keyword evidence="5 10" id="KW-0963">Cytoplasm</keyword>
<dbReference type="GO" id="GO:0004360">
    <property type="term" value="F:glutamine-fructose-6-phosphate transaminase (isomerizing) activity"/>
    <property type="evidence" value="ECO:0007669"/>
    <property type="project" value="UniProtKB-UniRule"/>
</dbReference>
<evidence type="ECO:0000256" key="5">
    <source>
        <dbReference type="ARBA" id="ARBA00022490"/>
    </source>
</evidence>
<dbReference type="GO" id="GO:0097367">
    <property type="term" value="F:carbohydrate derivative binding"/>
    <property type="evidence" value="ECO:0007669"/>
    <property type="project" value="InterPro"/>
</dbReference>
<dbReference type="InterPro" id="IPR005855">
    <property type="entry name" value="GFAT"/>
</dbReference>
<comment type="catalytic activity">
    <reaction evidence="1 10">
        <text>D-fructose 6-phosphate + L-glutamine = D-glucosamine 6-phosphate + L-glutamate</text>
        <dbReference type="Rhea" id="RHEA:13237"/>
        <dbReference type="ChEBI" id="CHEBI:29985"/>
        <dbReference type="ChEBI" id="CHEBI:58359"/>
        <dbReference type="ChEBI" id="CHEBI:58725"/>
        <dbReference type="ChEBI" id="CHEBI:61527"/>
        <dbReference type="EC" id="2.6.1.16"/>
    </reaction>
</comment>
<evidence type="ECO:0000256" key="6">
    <source>
        <dbReference type="ARBA" id="ARBA00022576"/>
    </source>
</evidence>
<evidence type="ECO:0000256" key="10">
    <source>
        <dbReference type="HAMAP-Rule" id="MF_00164"/>
    </source>
</evidence>
<dbReference type="Gene3D" id="3.60.20.10">
    <property type="entry name" value="Glutamine Phosphoribosylpyrophosphate, subunit 1, domain 1"/>
    <property type="match status" value="1"/>
</dbReference>
<dbReference type="HAMAP" id="MF_00164">
    <property type="entry name" value="GlmS"/>
    <property type="match status" value="1"/>
</dbReference>
<evidence type="ECO:0000256" key="9">
    <source>
        <dbReference type="ARBA" id="ARBA00022962"/>
    </source>
</evidence>
<reference evidence="13" key="1">
    <citation type="submission" date="2020-07" db="EMBL/GenBank/DDBJ databases">
        <title>Huge and variable diversity of episymbiotic CPR bacteria and DPANN archaea in groundwater ecosystems.</title>
        <authorList>
            <person name="He C.Y."/>
            <person name="Keren R."/>
            <person name="Whittaker M."/>
            <person name="Farag I.F."/>
            <person name="Doudna J."/>
            <person name="Cate J.H.D."/>
            <person name="Banfield J.F."/>
        </authorList>
    </citation>
    <scope>NUCLEOTIDE SEQUENCE</scope>
    <source>
        <strain evidence="13">NC_groundwater_17_Pr7_B-0.1um_64_12</strain>
    </source>
</reference>
<dbReference type="AlphaFoldDB" id="A0A931PUF4"/>
<dbReference type="InterPro" id="IPR047084">
    <property type="entry name" value="GFAT_N"/>
</dbReference>
<protein>
    <recommendedName>
        <fullName evidence="4 10">Glutamine--fructose-6-phosphate aminotransferase [isomerizing]</fullName>
        <ecNumber evidence="3 10">2.6.1.16</ecNumber>
    </recommendedName>
    <alternativeName>
        <fullName evidence="10">D-fructose-6-phosphate amidotransferase</fullName>
    </alternativeName>
    <alternativeName>
        <fullName evidence="10">GFAT</fullName>
    </alternativeName>
    <alternativeName>
        <fullName evidence="10">Glucosamine-6-phosphate synthase</fullName>
    </alternativeName>
    <alternativeName>
        <fullName evidence="10">Hexosephosphate aminotransferase</fullName>
    </alternativeName>
    <alternativeName>
        <fullName evidence="10">L-glutamine--D-fructose-6-phosphate amidotransferase</fullName>
    </alternativeName>
</protein>
<dbReference type="GO" id="GO:0005975">
    <property type="term" value="P:carbohydrate metabolic process"/>
    <property type="evidence" value="ECO:0007669"/>
    <property type="project" value="UniProtKB-UniRule"/>
</dbReference>
<keyword evidence="9" id="KW-0315">Glutamine amidotransferase</keyword>
<evidence type="ECO:0000256" key="3">
    <source>
        <dbReference type="ARBA" id="ARBA00012916"/>
    </source>
</evidence>
<dbReference type="NCBIfam" id="NF001484">
    <property type="entry name" value="PRK00331.1"/>
    <property type="match status" value="1"/>
</dbReference>
<dbReference type="PROSITE" id="PS51464">
    <property type="entry name" value="SIS"/>
    <property type="match status" value="2"/>
</dbReference>
<sequence>MCGIAGYVGPKNAVDVVFDQLKRLEYRGYDSAGIAFRDNGNIAVVKRAGKLSELGKALHDMPSDTHLAIAHSRWATHGAPTDLNAHPHYDAYEQVAMIHNGIIENYLDLRDELVAKGHLFQSQTDTEVAAHVIGEEYAPGVPLEEAVRRAVKRLRGAFALVVISKREDGKIVAVRNASPIVIGLGKGENLLASDIPALLPYTRDVVVLEEGHLAVLTPEGVRVLDEDGRDLPLRTERIDWDVAMAERGGYEHFMLKEIHEQPAVIRQSLAGRIDENGQVRLERVFSEHVWTEIDRVNLIACGTAYHAALMGKFLFERLLRLPTDVYYSSEFRYGDPVLSPRSLAIFVSQSGETADTLAALRLCKARRIRTLGIVNVVGSSIARECDRTIFTQAGPEISVASTKAYTAQVMVLTLLALYIAQVNEAAGIRVDDWIGELMQLPEKAKRVLKTEPQIVEVCRKIQDAPLCFFLGRGADAYTALEGALKFKEICYVPTQESPAGEMKHGPLALVVPGVVAIFGATDPATADKVVSNMKEVQARGGTVVAITTDEDTVVHKAADHVLQVPHSKHEFLTALLSVIPLQLIAYHVARIRGCEIDQPRNLAKSVTVE</sequence>
<dbReference type="EC" id="2.6.1.16" evidence="3 10"/>
<comment type="subcellular location">
    <subcellularLocation>
        <location evidence="2 10">Cytoplasm</location>
    </subcellularLocation>
</comment>
<feature type="domain" description="Glutamine amidotransferase type-2" evidence="11">
    <location>
        <begin position="2"/>
        <end position="219"/>
    </location>
</feature>
<gene>
    <name evidence="10 13" type="primary">glmS</name>
    <name evidence="13" type="ORF">HYR64_09770</name>
</gene>
<dbReference type="SUPFAM" id="SSF53697">
    <property type="entry name" value="SIS domain"/>
    <property type="match status" value="1"/>
</dbReference>
<feature type="initiator methionine" description="Removed" evidence="10">
    <location>
        <position position="1"/>
    </location>
</feature>